<sequence>MFDVSKNKGPRACATCAKAKSRCVPSPVANVCERCHRLKKPCGSQTPAPPRRRRPADVGGLGGLGGLGGAGAGNNVSSSPGRAGAHAGFVHGQPGKQHKPGPKPTRVAELERRLEDLTSRLESVSWPQQQQQQQQQQQPQHQQHPQQHQHPQARQQPTPPKEPSTQAFTPFPDIFEHKIQMGYMYPARHVFYSDASSSQGTSSATRDAIVAAATGVAGPVSASALVSPPVVTDRLRFKRSTIFDSVADESGNNNADHTSNHVVTSSPSSSSTAPTAAAAAVSANGTAMDTDNVSSGCILMPSMVLPGQQQLFDTATAARIGTDEPDTTPSTTGLSSSPSASTSTSTSASVSAPTPTSLSTSAPGPSVADIWPQGEEAQDLLDEFRINFMSLLPFVIIPSNVHADELRATRPYLWKAVMMEAYHLNGPRQIQLGNQLLGEIAAAAFLQPRRSVDVLQAVLLLIAWFHYNINSFQLNNLLFLARGMCVSLNLCEPAPSISGTGAGTGDEPVSSDTLDKMRTYAGTFYLISLATTTGKRPDAMMNTGYLEKCCQVLERQMEYPSDAYLVQLVRIQQLAQSVVVTFALREQGMMMGLSIQNIVQNLQQQIDAYKAQIPKEYLQYGAIVGHVHIVEILLYGVVFHESHNNNNSSSSSNNDDNINNSNNINDSFSPADRLSLLWACLYSTKAYVRNRFFEPVANHPRYLCLTSFDFMYAFLAALKLMTYQMPGWDCRRVRRELAFDELIDHQIYELQMVVKRRMVNVRKHSSGSGSGGGGGGGEHGQNAQNPVDPLRDPFDRLAERLRSIKVMIGRELDKLPPGESELPAMMHGATTATTSTTTATSDTTAAAAASYPFTAGPGAFVPVTATLDEDTNLVDAQPILSLADGTMDCMTDAAAAWADTNDTSGWESYLDVNMNTTLFAETWGTM</sequence>
<feature type="compositionally biased region" description="Gly residues" evidence="6">
    <location>
        <begin position="768"/>
        <end position="779"/>
    </location>
</feature>
<feature type="region of interest" description="Disordered" evidence="6">
    <location>
        <begin position="320"/>
        <end position="370"/>
    </location>
</feature>
<feature type="region of interest" description="Disordered" evidence="6">
    <location>
        <begin position="247"/>
        <end position="273"/>
    </location>
</feature>
<dbReference type="GO" id="GO:0000976">
    <property type="term" value="F:transcription cis-regulatory region binding"/>
    <property type="evidence" value="ECO:0007669"/>
    <property type="project" value="TreeGrafter"/>
</dbReference>
<feature type="compositionally biased region" description="Gly residues" evidence="6">
    <location>
        <begin position="59"/>
        <end position="72"/>
    </location>
</feature>
<keyword evidence="9" id="KW-1185">Reference proteome</keyword>
<evidence type="ECO:0000256" key="3">
    <source>
        <dbReference type="ARBA" id="ARBA00023125"/>
    </source>
</evidence>
<feature type="compositionally biased region" description="Low complexity" evidence="6">
    <location>
        <begin position="262"/>
        <end position="273"/>
    </location>
</feature>
<evidence type="ECO:0000313" key="8">
    <source>
        <dbReference type="EMBL" id="OAA57845.1"/>
    </source>
</evidence>
<evidence type="ECO:0000313" key="9">
    <source>
        <dbReference type="Proteomes" id="UP000076874"/>
    </source>
</evidence>
<dbReference type="InterPro" id="IPR051089">
    <property type="entry name" value="prtT"/>
</dbReference>
<evidence type="ECO:0000256" key="1">
    <source>
        <dbReference type="ARBA" id="ARBA00004123"/>
    </source>
</evidence>
<accession>A0A167QQ81</accession>
<evidence type="ECO:0000256" key="4">
    <source>
        <dbReference type="ARBA" id="ARBA00023163"/>
    </source>
</evidence>
<dbReference type="STRING" id="1081102.A0A167QQ81"/>
<dbReference type="SUPFAM" id="SSF57701">
    <property type="entry name" value="Zn2/Cys6 DNA-binding domain"/>
    <property type="match status" value="1"/>
</dbReference>
<dbReference type="GO" id="GO:0008270">
    <property type="term" value="F:zinc ion binding"/>
    <property type="evidence" value="ECO:0007669"/>
    <property type="project" value="InterPro"/>
</dbReference>
<evidence type="ECO:0000256" key="5">
    <source>
        <dbReference type="ARBA" id="ARBA00023242"/>
    </source>
</evidence>
<dbReference type="GO" id="GO:0005634">
    <property type="term" value="C:nucleus"/>
    <property type="evidence" value="ECO:0007669"/>
    <property type="project" value="UniProtKB-SubCell"/>
</dbReference>
<keyword evidence="4" id="KW-0804">Transcription</keyword>
<keyword evidence="3" id="KW-0238">DNA-binding</keyword>
<dbReference type="PROSITE" id="PS00463">
    <property type="entry name" value="ZN2_CY6_FUNGAL_1"/>
    <property type="match status" value="1"/>
</dbReference>
<feature type="compositionally biased region" description="Polar residues" evidence="6">
    <location>
        <begin position="250"/>
        <end position="261"/>
    </location>
</feature>
<feature type="region of interest" description="Disordered" evidence="6">
    <location>
        <begin position="39"/>
        <end position="106"/>
    </location>
</feature>
<dbReference type="InterPro" id="IPR001138">
    <property type="entry name" value="Zn2Cys6_DnaBD"/>
</dbReference>
<dbReference type="EMBL" id="AZHD01000013">
    <property type="protein sequence ID" value="OAA57845.1"/>
    <property type="molecule type" value="Genomic_DNA"/>
</dbReference>
<evidence type="ECO:0000256" key="2">
    <source>
        <dbReference type="ARBA" id="ARBA00023015"/>
    </source>
</evidence>
<dbReference type="Proteomes" id="UP000076874">
    <property type="component" value="Unassembled WGS sequence"/>
</dbReference>
<feature type="compositionally biased region" description="Low complexity" evidence="6">
    <location>
        <begin position="327"/>
        <end position="366"/>
    </location>
</feature>
<dbReference type="AlphaFoldDB" id="A0A167QQ81"/>
<feature type="region of interest" description="Disordered" evidence="6">
    <location>
        <begin position="121"/>
        <end position="169"/>
    </location>
</feature>
<feature type="domain" description="Zn(2)-C6 fungal-type" evidence="7">
    <location>
        <begin position="12"/>
        <end position="42"/>
    </location>
</feature>
<reference evidence="8 9" key="1">
    <citation type="journal article" date="2016" name="Genome Biol. Evol.">
        <title>Divergent and convergent evolution of fungal pathogenicity.</title>
        <authorList>
            <person name="Shang Y."/>
            <person name="Xiao G."/>
            <person name="Zheng P."/>
            <person name="Cen K."/>
            <person name="Zhan S."/>
            <person name="Wang C."/>
        </authorList>
    </citation>
    <scope>NUCLEOTIDE SEQUENCE [LARGE SCALE GENOMIC DNA]</scope>
    <source>
        <strain evidence="8 9">RCEF 264</strain>
    </source>
</reference>
<name>A0A167QQ81_9HYPO</name>
<dbReference type="InterPro" id="IPR036864">
    <property type="entry name" value="Zn2-C6_fun-type_DNA-bd_sf"/>
</dbReference>
<dbReference type="GO" id="GO:0000981">
    <property type="term" value="F:DNA-binding transcription factor activity, RNA polymerase II-specific"/>
    <property type="evidence" value="ECO:0007669"/>
    <property type="project" value="InterPro"/>
</dbReference>
<feature type="compositionally biased region" description="Low complexity" evidence="6">
    <location>
        <begin position="127"/>
        <end position="156"/>
    </location>
</feature>
<comment type="caution">
    <text evidence="8">The sequence shown here is derived from an EMBL/GenBank/DDBJ whole genome shotgun (WGS) entry which is preliminary data.</text>
</comment>
<keyword evidence="5" id="KW-0539">Nucleus</keyword>
<evidence type="ECO:0000256" key="6">
    <source>
        <dbReference type="SAM" id="MobiDB-lite"/>
    </source>
</evidence>
<feature type="region of interest" description="Disordered" evidence="6">
    <location>
        <begin position="763"/>
        <end position="792"/>
    </location>
</feature>
<dbReference type="PANTHER" id="PTHR31845:SF10">
    <property type="entry name" value="ZN(II)2CYS6 TRANSCRIPTION FACTOR (EUROFUNG)"/>
    <property type="match status" value="1"/>
</dbReference>
<protein>
    <submittedName>
        <fullName evidence="8">Thiamine biosynthetic bifunctional enzyme</fullName>
    </submittedName>
</protein>
<evidence type="ECO:0000259" key="7">
    <source>
        <dbReference type="PROSITE" id="PS00463"/>
    </source>
</evidence>
<dbReference type="PANTHER" id="PTHR31845">
    <property type="entry name" value="FINGER DOMAIN PROTEIN, PUTATIVE-RELATED"/>
    <property type="match status" value="1"/>
</dbReference>
<keyword evidence="2" id="KW-0805">Transcription regulation</keyword>
<comment type="subcellular location">
    <subcellularLocation>
        <location evidence="1">Nucleus</location>
    </subcellularLocation>
</comment>
<proteinExistence type="predicted"/>
<dbReference type="OrthoDB" id="1600564at2759"/>
<organism evidence="8 9">
    <name type="scientific">Niveomyces insectorum RCEF 264</name>
    <dbReference type="NCBI Taxonomy" id="1081102"/>
    <lineage>
        <taxon>Eukaryota</taxon>
        <taxon>Fungi</taxon>
        <taxon>Dikarya</taxon>
        <taxon>Ascomycota</taxon>
        <taxon>Pezizomycotina</taxon>
        <taxon>Sordariomycetes</taxon>
        <taxon>Hypocreomycetidae</taxon>
        <taxon>Hypocreales</taxon>
        <taxon>Cordycipitaceae</taxon>
        <taxon>Niveomyces</taxon>
    </lineage>
</organism>
<gene>
    <name evidence="8" type="ORF">SPI_06730</name>
</gene>